<dbReference type="Proteomes" id="UP001634393">
    <property type="component" value="Unassembled WGS sequence"/>
</dbReference>
<evidence type="ECO:0000259" key="5">
    <source>
        <dbReference type="PROSITE" id="PS50053"/>
    </source>
</evidence>
<feature type="domain" description="Myb-like" evidence="6">
    <location>
        <begin position="515"/>
        <end position="570"/>
    </location>
</feature>
<evidence type="ECO:0008006" key="10">
    <source>
        <dbReference type="Google" id="ProtNLM"/>
    </source>
</evidence>
<sequence length="622" mass="68604">MMLQKRLYYGFDGYQALPTPRAARSVRKRCLVKSKGNDQQMCAFDLLATVAGKILLEGESSPPSVVEDSSIAKEENNSEHKPIEEKSCHERNFLFTELVSEAPNSNLCLNELSLAQNDVISRPASGVTTSEGSEKVGSAEQLVNDDDCKLRLGICTPRDVDSSGFKLPSKCESSRKQIEVDSEKATNLSITTPALVSSVDSVNLVSRDDGDNSSELNKAFRPQPRVGDCLVKKFLTSKHLKVAPINVKDDRCYNNADTQRCNLSDSKNSIKRHRSLGDYPFKKRKLYYFSSVSNSDQGIISSDGNSNGTTIGGGVPSSRPASQGVIGTPTSAAGERTSFHSKNHKVKLKIKSFRVPELYIEIPENATVGSLKRKVMEAVNEVLGGGLRVGVILQGKKIRDDNRTLLQTGISHDNKMDNTLGFTLEPSPVQGPIPSCPGGQLLHETPQPLASVTDTRSLDHQPRIDFNNLIESDDNNKSATHDPESRALVPVHTTKPDDASLGVVPFRKSKQCESGQRRIRRPFTVAEVEALVQAVEKLGTGRWRDVKMRAFDSAKHRTYVDLKDKWKTLVHTARISPQQRRGEPVPQELLDRVLAAHAYWSPPPPRPQQQHPKPPLDTILLL</sequence>
<dbReference type="EMBL" id="JBJXBP010000001">
    <property type="protein sequence ID" value="KAL3850660.1"/>
    <property type="molecule type" value="Genomic_DNA"/>
</dbReference>
<feature type="region of interest" description="Disordered" evidence="4">
    <location>
        <begin position="300"/>
        <end position="337"/>
    </location>
</feature>
<dbReference type="PANTHER" id="PTHR21717:SF70">
    <property type="entry name" value="TELOMERE REPEAT-BINDING PROTEIN 2-RELATED"/>
    <property type="match status" value="1"/>
</dbReference>
<gene>
    <name evidence="8" type="ORF">ACJIZ3_012542</name>
</gene>
<dbReference type="GO" id="GO:0042162">
    <property type="term" value="F:telomeric DNA binding"/>
    <property type="evidence" value="ECO:0007669"/>
    <property type="project" value="UniProtKB-ARBA"/>
</dbReference>
<name>A0ABD3UQW8_9LAMI</name>
<protein>
    <recommendedName>
        <fullName evidence="10">Telomere repeat-binding protein 5</fullName>
    </recommendedName>
</protein>
<dbReference type="GO" id="GO:0005634">
    <property type="term" value="C:nucleus"/>
    <property type="evidence" value="ECO:0007669"/>
    <property type="project" value="UniProtKB-SubCell"/>
</dbReference>
<evidence type="ECO:0000313" key="9">
    <source>
        <dbReference type="Proteomes" id="UP001634393"/>
    </source>
</evidence>
<dbReference type="CDD" id="cd11660">
    <property type="entry name" value="SANT_TRF"/>
    <property type="match status" value="1"/>
</dbReference>
<evidence type="ECO:0000256" key="4">
    <source>
        <dbReference type="SAM" id="MobiDB-lite"/>
    </source>
</evidence>
<feature type="domain" description="HTH myb-type" evidence="7">
    <location>
        <begin position="515"/>
        <end position="574"/>
    </location>
</feature>
<dbReference type="Pfam" id="PF23603">
    <property type="entry name" value="Ubiquitin_TPR1"/>
    <property type="match status" value="1"/>
</dbReference>
<dbReference type="PANTHER" id="PTHR21717">
    <property type="entry name" value="TELOMERIC REPEAT BINDING PROTEIN"/>
    <property type="match status" value="1"/>
</dbReference>
<accession>A0ABD3UQW8</accession>
<reference evidence="8 9" key="1">
    <citation type="submission" date="2024-12" db="EMBL/GenBank/DDBJ databases">
        <title>The unique morphological basis and parallel evolutionary history of personate flowers in Penstemon.</title>
        <authorList>
            <person name="Depatie T.H."/>
            <person name="Wessinger C.A."/>
        </authorList>
    </citation>
    <scope>NUCLEOTIDE SEQUENCE [LARGE SCALE GENOMIC DNA]</scope>
    <source>
        <strain evidence="8">WTNN_2</strain>
        <tissue evidence="8">Leaf</tissue>
    </source>
</reference>
<feature type="compositionally biased region" description="Pro residues" evidence="4">
    <location>
        <begin position="601"/>
        <end position="615"/>
    </location>
</feature>
<dbReference type="InterPro" id="IPR017930">
    <property type="entry name" value="Myb_dom"/>
</dbReference>
<keyword evidence="9" id="KW-1185">Reference proteome</keyword>
<dbReference type="SUPFAM" id="SSF46689">
    <property type="entry name" value="Homeodomain-like"/>
    <property type="match status" value="1"/>
</dbReference>
<evidence type="ECO:0000256" key="2">
    <source>
        <dbReference type="ARBA" id="ARBA00023125"/>
    </source>
</evidence>
<keyword evidence="2" id="KW-0238">DNA-binding</keyword>
<comment type="subcellular location">
    <subcellularLocation>
        <location evidence="1">Nucleus</location>
    </subcellularLocation>
</comment>
<dbReference type="InterPro" id="IPR000626">
    <property type="entry name" value="Ubiquitin-like_dom"/>
</dbReference>
<dbReference type="InterPro" id="IPR029071">
    <property type="entry name" value="Ubiquitin-like_domsf"/>
</dbReference>
<dbReference type="SMART" id="SM00717">
    <property type="entry name" value="SANT"/>
    <property type="match status" value="1"/>
</dbReference>
<dbReference type="InterPro" id="IPR031105">
    <property type="entry name" value="TRP_plant"/>
</dbReference>
<feature type="domain" description="Ubiquitin-like" evidence="5">
    <location>
        <begin position="346"/>
        <end position="416"/>
    </location>
</feature>
<evidence type="ECO:0000256" key="1">
    <source>
        <dbReference type="ARBA" id="ARBA00004123"/>
    </source>
</evidence>
<dbReference type="PROSITE" id="PS50053">
    <property type="entry name" value="UBIQUITIN_2"/>
    <property type="match status" value="1"/>
</dbReference>
<feature type="compositionally biased region" description="Low complexity" evidence="4">
    <location>
        <begin position="59"/>
        <end position="69"/>
    </location>
</feature>
<dbReference type="InterPro" id="IPR057625">
    <property type="entry name" value="TPR1-6-like_ubiquitin"/>
</dbReference>
<dbReference type="PROSITE" id="PS50090">
    <property type="entry name" value="MYB_LIKE"/>
    <property type="match status" value="1"/>
</dbReference>
<evidence type="ECO:0000256" key="3">
    <source>
        <dbReference type="ARBA" id="ARBA00023242"/>
    </source>
</evidence>
<feature type="region of interest" description="Disordered" evidence="4">
    <location>
        <begin position="599"/>
        <end position="618"/>
    </location>
</feature>
<comment type="caution">
    <text evidence="8">The sequence shown here is derived from an EMBL/GenBank/DDBJ whole genome shotgun (WGS) entry which is preliminary data.</text>
</comment>
<organism evidence="8 9">
    <name type="scientific">Penstemon smallii</name>
    <dbReference type="NCBI Taxonomy" id="265156"/>
    <lineage>
        <taxon>Eukaryota</taxon>
        <taxon>Viridiplantae</taxon>
        <taxon>Streptophyta</taxon>
        <taxon>Embryophyta</taxon>
        <taxon>Tracheophyta</taxon>
        <taxon>Spermatophyta</taxon>
        <taxon>Magnoliopsida</taxon>
        <taxon>eudicotyledons</taxon>
        <taxon>Gunneridae</taxon>
        <taxon>Pentapetalae</taxon>
        <taxon>asterids</taxon>
        <taxon>lamiids</taxon>
        <taxon>Lamiales</taxon>
        <taxon>Plantaginaceae</taxon>
        <taxon>Cheloneae</taxon>
        <taxon>Penstemon</taxon>
    </lineage>
</organism>
<dbReference type="Gene3D" id="3.10.20.90">
    <property type="entry name" value="Phosphatidylinositol 3-kinase Catalytic Subunit, Chain A, domain 1"/>
    <property type="match status" value="1"/>
</dbReference>
<dbReference type="Pfam" id="PF00249">
    <property type="entry name" value="Myb_DNA-binding"/>
    <property type="match status" value="1"/>
</dbReference>
<proteinExistence type="predicted"/>
<feature type="region of interest" description="Disordered" evidence="4">
    <location>
        <begin position="59"/>
        <end position="84"/>
    </location>
</feature>
<dbReference type="Gene3D" id="1.10.246.220">
    <property type="match status" value="1"/>
</dbReference>
<feature type="compositionally biased region" description="Polar residues" evidence="4">
    <location>
        <begin position="300"/>
        <end position="309"/>
    </location>
</feature>
<keyword evidence="3" id="KW-0539">Nucleus</keyword>
<dbReference type="PROSITE" id="PS51294">
    <property type="entry name" value="HTH_MYB"/>
    <property type="match status" value="1"/>
</dbReference>
<dbReference type="SUPFAM" id="SSF54236">
    <property type="entry name" value="Ubiquitin-like"/>
    <property type="match status" value="1"/>
</dbReference>
<dbReference type="InterPro" id="IPR001005">
    <property type="entry name" value="SANT/Myb"/>
</dbReference>
<evidence type="ECO:0000313" key="8">
    <source>
        <dbReference type="EMBL" id="KAL3850660.1"/>
    </source>
</evidence>
<feature type="compositionally biased region" description="Basic and acidic residues" evidence="4">
    <location>
        <begin position="70"/>
        <end position="84"/>
    </location>
</feature>
<evidence type="ECO:0000259" key="7">
    <source>
        <dbReference type="PROSITE" id="PS51294"/>
    </source>
</evidence>
<evidence type="ECO:0000259" key="6">
    <source>
        <dbReference type="PROSITE" id="PS50090"/>
    </source>
</evidence>
<dbReference type="AlphaFoldDB" id="A0ABD3UQW8"/>
<dbReference type="InterPro" id="IPR009057">
    <property type="entry name" value="Homeodomain-like_sf"/>
</dbReference>